<gene>
    <name evidence="7" type="ORF">ANCCEY_14902</name>
</gene>
<dbReference type="EMBL" id="KE126679">
    <property type="protein sequence ID" value="EPB66011.1"/>
    <property type="molecule type" value="Genomic_DNA"/>
</dbReference>
<organism evidence="7 8">
    <name type="scientific">Ancylostoma ceylanicum</name>
    <dbReference type="NCBI Taxonomy" id="53326"/>
    <lineage>
        <taxon>Eukaryota</taxon>
        <taxon>Metazoa</taxon>
        <taxon>Ecdysozoa</taxon>
        <taxon>Nematoda</taxon>
        <taxon>Chromadorea</taxon>
        <taxon>Rhabditida</taxon>
        <taxon>Rhabditina</taxon>
        <taxon>Rhabditomorpha</taxon>
        <taxon>Strongyloidea</taxon>
        <taxon>Ancylostomatidae</taxon>
        <taxon>Ancylostomatinae</taxon>
        <taxon>Ancylostoma</taxon>
    </lineage>
</organism>
<dbReference type="InterPro" id="IPR016812">
    <property type="entry name" value="PPase_methylesterase_euk"/>
</dbReference>
<name>A0A0D6L8Q0_9BILA</name>
<dbReference type="AlphaFoldDB" id="A0A0D6L8Q0"/>
<dbReference type="Pfam" id="PF12697">
    <property type="entry name" value="Abhydrolase_6"/>
    <property type="match status" value="1"/>
</dbReference>
<dbReference type="InterPro" id="IPR000073">
    <property type="entry name" value="AB_hydrolase_1"/>
</dbReference>
<dbReference type="SUPFAM" id="SSF53474">
    <property type="entry name" value="alpha/beta-Hydrolases"/>
    <property type="match status" value="1"/>
</dbReference>
<comment type="similarity">
    <text evidence="1">Belongs to the AB hydrolase superfamily.</text>
</comment>
<dbReference type="Gene3D" id="3.40.50.1820">
    <property type="entry name" value="alpha/beta hydrolase"/>
    <property type="match status" value="1"/>
</dbReference>
<evidence type="ECO:0000259" key="6">
    <source>
        <dbReference type="Pfam" id="PF12697"/>
    </source>
</evidence>
<keyword evidence="4" id="KW-0378">Hydrolase</keyword>
<dbReference type="PANTHER" id="PTHR14189:SF0">
    <property type="entry name" value="PROTEIN PHOSPHATASE METHYLESTERASE 1"/>
    <property type="match status" value="1"/>
</dbReference>
<evidence type="ECO:0000256" key="4">
    <source>
        <dbReference type="ARBA" id="ARBA00022801"/>
    </source>
</evidence>
<dbReference type="PRINTS" id="PR00111">
    <property type="entry name" value="ABHYDROLASE"/>
</dbReference>
<evidence type="ECO:0000256" key="5">
    <source>
        <dbReference type="ARBA" id="ARBA00049203"/>
    </source>
</evidence>
<feature type="domain" description="AB hydrolase-1" evidence="6">
    <location>
        <begin position="9"/>
        <end position="120"/>
    </location>
</feature>
<dbReference type="PANTHER" id="PTHR14189">
    <property type="entry name" value="PROTEIN PHOSPHATASE METHYLESTERASE-1 RELATED"/>
    <property type="match status" value="1"/>
</dbReference>
<protein>
    <recommendedName>
        <fullName evidence="2">protein phosphatase methylesterase-1</fullName>
        <ecNumber evidence="2">3.1.1.89</ecNumber>
    </recommendedName>
</protein>
<evidence type="ECO:0000313" key="7">
    <source>
        <dbReference type="EMBL" id="EPB66011.1"/>
    </source>
</evidence>
<evidence type="ECO:0000256" key="2">
    <source>
        <dbReference type="ARBA" id="ARBA00013111"/>
    </source>
</evidence>
<feature type="non-terminal residue" evidence="7">
    <location>
        <position position="1"/>
    </location>
</feature>
<evidence type="ECO:0000256" key="1">
    <source>
        <dbReference type="ARBA" id="ARBA00008645"/>
    </source>
</evidence>
<keyword evidence="8" id="KW-1185">Reference proteome</keyword>
<accession>A0A0D6L8Q0</accession>
<proteinExistence type="inferred from homology"/>
<keyword evidence="3" id="KW-0719">Serine esterase</keyword>
<reference evidence="7 8" key="1">
    <citation type="submission" date="2013-05" db="EMBL/GenBank/DDBJ databases">
        <title>Draft genome of the parasitic nematode Anyclostoma ceylanicum.</title>
        <authorList>
            <person name="Mitreva M."/>
        </authorList>
    </citation>
    <scope>NUCLEOTIDE SEQUENCE [LARGE SCALE GENOMIC DNA]</scope>
</reference>
<evidence type="ECO:0000313" key="8">
    <source>
        <dbReference type="Proteomes" id="UP000054495"/>
    </source>
</evidence>
<dbReference type="GO" id="GO:0051723">
    <property type="term" value="F:protein methylesterase activity"/>
    <property type="evidence" value="ECO:0007669"/>
    <property type="project" value="UniProtKB-EC"/>
</dbReference>
<dbReference type="EC" id="3.1.1.89" evidence="2"/>
<comment type="catalytic activity">
    <reaction evidence="5">
        <text>[phosphatase 2A protein]-C-terminal L-leucine methyl ester + H2O = [phosphatase 2A protein]-C-terminal L-leucine + methanol + H(+)</text>
        <dbReference type="Rhea" id="RHEA:48548"/>
        <dbReference type="Rhea" id="RHEA-COMP:12134"/>
        <dbReference type="Rhea" id="RHEA-COMP:12135"/>
        <dbReference type="ChEBI" id="CHEBI:15377"/>
        <dbReference type="ChEBI" id="CHEBI:15378"/>
        <dbReference type="ChEBI" id="CHEBI:17790"/>
        <dbReference type="ChEBI" id="CHEBI:90516"/>
        <dbReference type="ChEBI" id="CHEBI:90517"/>
        <dbReference type="EC" id="3.1.1.89"/>
    </reaction>
</comment>
<dbReference type="InterPro" id="IPR029058">
    <property type="entry name" value="AB_hydrolase_fold"/>
</dbReference>
<dbReference type="Proteomes" id="UP000054495">
    <property type="component" value="Unassembled WGS sequence"/>
</dbReference>
<evidence type="ECO:0000256" key="3">
    <source>
        <dbReference type="ARBA" id="ARBA00022487"/>
    </source>
</evidence>
<sequence>GNTGPVFYFLHGGGYSGLTWACLATELCSRIECRLLVPDLRGHGQTHTQDESDLSTERQVKDIINIYNAVFGQNDEEEPPLVCVVGHSMGGALAVHVVATNEIPNVVGLVVIDVVEGSAMDALSGMRYGTYRLCMLSLDVVQDETAAASTTLAMQSPLSALNLEL</sequence>